<proteinExistence type="predicted"/>
<dbReference type="GO" id="GO:0016020">
    <property type="term" value="C:membrane"/>
    <property type="evidence" value="ECO:0007669"/>
    <property type="project" value="TreeGrafter"/>
</dbReference>
<accession>A0A7K3LT40</accession>
<name>A0A7K3LT40_9ACTN</name>
<keyword evidence="1" id="KW-0812">Transmembrane</keyword>
<dbReference type="EMBL" id="JAADZU010000068">
    <property type="protein sequence ID" value="NDK91443.1"/>
    <property type="molecule type" value="Genomic_DNA"/>
</dbReference>
<evidence type="ECO:0000256" key="1">
    <source>
        <dbReference type="SAM" id="Phobius"/>
    </source>
</evidence>
<feature type="transmembrane region" description="Helical" evidence="1">
    <location>
        <begin position="48"/>
        <end position="67"/>
    </location>
</feature>
<feature type="domain" description="Acyltransferase 3" evidence="2">
    <location>
        <begin position="7"/>
        <end position="351"/>
    </location>
</feature>
<evidence type="ECO:0000313" key="4">
    <source>
        <dbReference type="Proteomes" id="UP000466307"/>
    </source>
</evidence>
<dbReference type="GO" id="GO:0009103">
    <property type="term" value="P:lipopolysaccharide biosynthetic process"/>
    <property type="evidence" value="ECO:0007669"/>
    <property type="project" value="TreeGrafter"/>
</dbReference>
<dbReference type="Proteomes" id="UP000466307">
    <property type="component" value="Unassembled WGS sequence"/>
</dbReference>
<feature type="transmembrane region" description="Helical" evidence="1">
    <location>
        <begin position="335"/>
        <end position="354"/>
    </location>
</feature>
<keyword evidence="4" id="KW-1185">Reference proteome</keyword>
<keyword evidence="3" id="KW-0012">Acyltransferase</keyword>
<feature type="transmembrane region" description="Helical" evidence="1">
    <location>
        <begin position="207"/>
        <end position="228"/>
    </location>
</feature>
<protein>
    <submittedName>
        <fullName evidence="3">Acyltransferase</fullName>
    </submittedName>
</protein>
<evidence type="ECO:0000259" key="2">
    <source>
        <dbReference type="Pfam" id="PF01757"/>
    </source>
</evidence>
<sequence>MAARVPSLTGVRTVAALSVVATHAAFWVGDYTDDYPGRLFARFEVGVPVFFVLSGYLLFVPWVRAAADGTPAPDTGRYLWHRARRVLPAYWLTVIAVYLLYGFAPPGGVDSATGTGWWGFVRNLTLTQVYGPGHLHGGLTQMWSLAAEVVFYLVLPPIGWVLVVGLARRSWRPDLLIGGLSALLLVSPVWIVVVAGSDGLSPTSRLWAPSFFGWFVGGMLLAACAPLVRRWNTTGWLLTALAAFVLSGTAIAGEPTITPTTASATLVKHVLYLVIAVGVVGPLTADDQSSWWARLCASRPMVWLGEISYEVFLVHVIVLEYVMALLGYAVFTGHVVPAFVVTVIISVPVAWALHRITRPLWRARTPGQHISRR</sequence>
<dbReference type="GO" id="GO:0016747">
    <property type="term" value="F:acyltransferase activity, transferring groups other than amino-acyl groups"/>
    <property type="evidence" value="ECO:0007669"/>
    <property type="project" value="InterPro"/>
</dbReference>
<dbReference type="PANTHER" id="PTHR23028:SF53">
    <property type="entry name" value="ACYL_TRANSF_3 DOMAIN-CONTAINING PROTEIN"/>
    <property type="match status" value="1"/>
</dbReference>
<dbReference type="Pfam" id="PF01757">
    <property type="entry name" value="Acyl_transf_3"/>
    <property type="match status" value="1"/>
</dbReference>
<feature type="transmembrane region" description="Helical" evidence="1">
    <location>
        <begin position="142"/>
        <end position="163"/>
    </location>
</feature>
<evidence type="ECO:0000313" key="3">
    <source>
        <dbReference type="EMBL" id="NDK91443.1"/>
    </source>
</evidence>
<feature type="transmembrane region" description="Helical" evidence="1">
    <location>
        <begin position="269"/>
        <end position="286"/>
    </location>
</feature>
<organism evidence="3 4">
    <name type="scientific">Gordonia desulfuricans</name>
    <dbReference type="NCBI Taxonomy" id="89051"/>
    <lineage>
        <taxon>Bacteria</taxon>
        <taxon>Bacillati</taxon>
        <taxon>Actinomycetota</taxon>
        <taxon>Actinomycetes</taxon>
        <taxon>Mycobacteriales</taxon>
        <taxon>Gordoniaceae</taxon>
        <taxon>Gordonia</taxon>
    </lineage>
</organism>
<feature type="transmembrane region" description="Helical" evidence="1">
    <location>
        <begin position="235"/>
        <end position="257"/>
    </location>
</feature>
<feature type="transmembrane region" description="Helical" evidence="1">
    <location>
        <begin position="175"/>
        <end position="195"/>
    </location>
</feature>
<keyword evidence="1" id="KW-1133">Transmembrane helix</keyword>
<reference evidence="3 4" key="1">
    <citation type="submission" date="2020-01" db="EMBL/GenBank/DDBJ databases">
        <title>Investigation of new actinobacteria for the biodesulphurisation of diesel fuel.</title>
        <authorList>
            <person name="Athi Narayanan S.M."/>
        </authorList>
    </citation>
    <scope>NUCLEOTIDE SEQUENCE [LARGE SCALE GENOMIC DNA]</scope>
    <source>
        <strain evidence="3 4">213E</strain>
    </source>
</reference>
<gene>
    <name evidence="3" type="ORF">GYA93_17940</name>
</gene>
<dbReference type="RefSeq" id="WP_059039042.1">
    <property type="nucleotide sequence ID" value="NZ_JAADZU010000068.1"/>
</dbReference>
<dbReference type="InterPro" id="IPR050879">
    <property type="entry name" value="Acyltransferase_3"/>
</dbReference>
<dbReference type="PANTHER" id="PTHR23028">
    <property type="entry name" value="ACETYLTRANSFERASE"/>
    <property type="match status" value="1"/>
</dbReference>
<dbReference type="AlphaFoldDB" id="A0A7K3LT40"/>
<keyword evidence="1" id="KW-0472">Membrane</keyword>
<keyword evidence="3" id="KW-0808">Transferase</keyword>
<feature type="transmembrane region" description="Helical" evidence="1">
    <location>
        <begin position="87"/>
        <end position="104"/>
    </location>
</feature>
<dbReference type="InterPro" id="IPR002656">
    <property type="entry name" value="Acyl_transf_3_dom"/>
</dbReference>
<feature type="transmembrane region" description="Helical" evidence="1">
    <location>
        <begin position="307"/>
        <end position="329"/>
    </location>
</feature>
<comment type="caution">
    <text evidence="3">The sequence shown here is derived from an EMBL/GenBank/DDBJ whole genome shotgun (WGS) entry which is preliminary data.</text>
</comment>